<gene>
    <name evidence="3" type="ORF">ACFWSS_20990</name>
</gene>
<dbReference type="RefSeq" id="WP_382826287.1">
    <property type="nucleotide sequence ID" value="NZ_JBHXLY010000011.1"/>
</dbReference>
<dbReference type="InterPro" id="IPR036423">
    <property type="entry name" value="SOD-like_Cu/Zn_dom_sf"/>
</dbReference>
<proteinExistence type="inferred from homology"/>
<comment type="caution">
    <text evidence="3">The sequence shown here is derived from an EMBL/GenBank/DDBJ whole genome shotgun (WGS) entry which is preliminary data.</text>
</comment>
<name>A0ABW6EKP1_9ACTN</name>
<dbReference type="EMBL" id="JBHXOF010000013">
    <property type="protein sequence ID" value="MFD4215355.1"/>
    <property type="molecule type" value="Genomic_DNA"/>
</dbReference>
<evidence type="ECO:0000313" key="3">
    <source>
        <dbReference type="EMBL" id="MFD4215355.1"/>
    </source>
</evidence>
<organism evidence="3 4">
    <name type="scientific">Streptomyces sindenensis</name>
    <dbReference type="NCBI Taxonomy" id="67363"/>
    <lineage>
        <taxon>Bacteria</taxon>
        <taxon>Bacillati</taxon>
        <taxon>Actinomycetota</taxon>
        <taxon>Actinomycetes</taxon>
        <taxon>Kitasatosporales</taxon>
        <taxon>Streptomycetaceae</taxon>
        <taxon>Streptomyces</taxon>
    </lineage>
</organism>
<protein>
    <submittedName>
        <fullName evidence="3">Superoxide dismutase family protein</fullName>
    </submittedName>
</protein>
<dbReference type="SUPFAM" id="SSF49329">
    <property type="entry name" value="Cu,Zn superoxide dismutase-like"/>
    <property type="match status" value="1"/>
</dbReference>
<sequence length="283" mass="28306">MTAWMVRTGLGPAHPNSRRGPTAGPEGEPRSRGRGTSRVPGVLAGAAALLTLAYGAGVGVAAGEPAPGAPGGRATPGAHEAHGGQDAGLHAAPATPVGPDAHGGHDAPGGPGAHGASVVDPSRADDVAGAGGTSWMRAAGVFSPPGSFVPSDALTYDTRLVPAGARIEITEFTDPSGTRVGAQLRGLVPGRAYGMHVHTSPCGADPAAAGPHYQHRPSATADPVNEAWLDFRTDEDGDGRAEAVHDWNFREGGARSVIIHDRQGGAGERAACFTVPLGPDGRG</sequence>
<comment type="similarity">
    <text evidence="1">Belongs to the Cu-Zn superoxide dismutase family.</text>
</comment>
<evidence type="ECO:0000256" key="1">
    <source>
        <dbReference type="ARBA" id="ARBA00010457"/>
    </source>
</evidence>
<evidence type="ECO:0000256" key="2">
    <source>
        <dbReference type="SAM" id="MobiDB-lite"/>
    </source>
</evidence>
<feature type="region of interest" description="Disordered" evidence="2">
    <location>
        <begin position="66"/>
        <end position="130"/>
    </location>
</feature>
<feature type="compositionally biased region" description="Low complexity" evidence="2">
    <location>
        <begin position="66"/>
        <end position="78"/>
    </location>
</feature>
<reference evidence="3 4" key="1">
    <citation type="submission" date="2024-09" db="EMBL/GenBank/DDBJ databases">
        <title>The Natural Products Discovery Center: Release of the First 8490 Sequenced Strains for Exploring Actinobacteria Biosynthetic Diversity.</title>
        <authorList>
            <person name="Kalkreuter E."/>
            <person name="Kautsar S.A."/>
            <person name="Yang D."/>
            <person name="Bader C.D."/>
            <person name="Teijaro C.N."/>
            <person name="Fluegel L."/>
            <person name="Davis C.M."/>
            <person name="Simpson J.R."/>
            <person name="Lauterbach L."/>
            <person name="Steele A.D."/>
            <person name="Gui C."/>
            <person name="Meng S."/>
            <person name="Li G."/>
            <person name="Viehrig K."/>
            <person name="Ye F."/>
            <person name="Su P."/>
            <person name="Kiefer A.F."/>
            <person name="Nichols A."/>
            <person name="Cepeda A.J."/>
            <person name="Yan W."/>
            <person name="Fan B."/>
            <person name="Jiang Y."/>
            <person name="Adhikari A."/>
            <person name="Zheng C.-J."/>
            <person name="Schuster L."/>
            <person name="Cowan T.M."/>
            <person name="Smanski M.J."/>
            <person name="Chevrette M.G."/>
            <person name="De Carvalho L.P.S."/>
            <person name="Shen B."/>
        </authorList>
    </citation>
    <scope>NUCLEOTIDE SEQUENCE [LARGE SCALE GENOMIC DNA]</scope>
    <source>
        <strain evidence="3 4">NPDC058546</strain>
    </source>
</reference>
<keyword evidence="4" id="KW-1185">Reference proteome</keyword>
<accession>A0ABW6EKP1</accession>
<dbReference type="InterPro" id="IPR018152">
    <property type="entry name" value="SOD_Cu/Zn_BS"/>
</dbReference>
<dbReference type="Gene3D" id="2.60.40.200">
    <property type="entry name" value="Superoxide dismutase, copper/zinc binding domain"/>
    <property type="match status" value="1"/>
</dbReference>
<evidence type="ECO:0000313" key="4">
    <source>
        <dbReference type="Proteomes" id="UP001598251"/>
    </source>
</evidence>
<dbReference type="PROSITE" id="PS00332">
    <property type="entry name" value="SOD_CU_ZN_2"/>
    <property type="match status" value="1"/>
</dbReference>
<feature type="region of interest" description="Disordered" evidence="2">
    <location>
        <begin position="1"/>
        <end position="38"/>
    </location>
</feature>
<dbReference type="Proteomes" id="UP001598251">
    <property type="component" value="Unassembled WGS sequence"/>
</dbReference>